<feature type="transmembrane region" description="Helical" evidence="7">
    <location>
        <begin position="26"/>
        <end position="46"/>
    </location>
</feature>
<dbReference type="Pfam" id="PF09335">
    <property type="entry name" value="VTT_dom"/>
    <property type="match status" value="1"/>
</dbReference>
<comment type="caution">
    <text evidence="9">The sequence shown here is derived from an EMBL/GenBank/DDBJ whole genome shotgun (WGS) entry which is preliminary data.</text>
</comment>
<feature type="transmembrane region" description="Helical" evidence="7">
    <location>
        <begin position="184"/>
        <end position="202"/>
    </location>
</feature>
<keyword evidence="3 7" id="KW-1003">Cell membrane</keyword>
<evidence type="ECO:0000313" key="10">
    <source>
        <dbReference type="Proteomes" id="UP000187485"/>
    </source>
</evidence>
<organism evidence="9 10">
    <name type="scientific">Carboxydothermus pertinax</name>
    <dbReference type="NCBI Taxonomy" id="870242"/>
    <lineage>
        <taxon>Bacteria</taxon>
        <taxon>Bacillati</taxon>
        <taxon>Bacillota</taxon>
        <taxon>Clostridia</taxon>
        <taxon>Thermoanaerobacterales</taxon>
        <taxon>Thermoanaerobacteraceae</taxon>
        <taxon>Carboxydothermus</taxon>
    </lineage>
</organism>
<keyword evidence="4 7" id="KW-0812">Transmembrane</keyword>
<comment type="subcellular location">
    <subcellularLocation>
        <location evidence="1 7">Cell membrane</location>
        <topology evidence="1 7">Multi-pass membrane protein</topology>
    </subcellularLocation>
</comment>
<evidence type="ECO:0000256" key="6">
    <source>
        <dbReference type="ARBA" id="ARBA00023136"/>
    </source>
</evidence>
<dbReference type="EMBL" id="BDJK01000055">
    <property type="protein sequence ID" value="GAV23432.1"/>
    <property type="molecule type" value="Genomic_DNA"/>
</dbReference>
<evidence type="ECO:0000256" key="7">
    <source>
        <dbReference type="RuleBase" id="RU367016"/>
    </source>
</evidence>
<evidence type="ECO:0000256" key="4">
    <source>
        <dbReference type="ARBA" id="ARBA00022692"/>
    </source>
</evidence>
<evidence type="ECO:0000256" key="1">
    <source>
        <dbReference type="ARBA" id="ARBA00004651"/>
    </source>
</evidence>
<dbReference type="OrthoDB" id="9813426at2"/>
<dbReference type="GO" id="GO:0005886">
    <property type="term" value="C:plasma membrane"/>
    <property type="evidence" value="ECO:0007669"/>
    <property type="project" value="UniProtKB-SubCell"/>
</dbReference>
<keyword evidence="5 7" id="KW-1133">Transmembrane helix</keyword>
<reference evidence="10" key="1">
    <citation type="submission" date="2016-12" db="EMBL/GenBank/DDBJ databases">
        <title>Draft Genome Sequences od Carboxydothermus pertinax and islandicus, Hydrogenogenic Carboxydotrophic Bacteria.</title>
        <authorList>
            <person name="Fukuyama Y."/>
            <person name="Ohmae K."/>
            <person name="Yoneda Y."/>
            <person name="Yoshida T."/>
            <person name="Sako Y."/>
        </authorList>
    </citation>
    <scope>NUCLEOTIDE SEQUENCE [LARGE SCALE GENOMIC DNA]</scope>
    <source>
        <strain evidence="10">Ug1</strain>
    </source>
</reference>
<keyword evidence="10" id="KW-1185">Reference proteome</keyword>
<feature type="transmembrane region" description="Helical" evidence="7">
    <location>
        <begin position="66"/>
        <end position="88"/>
    </location>
</feature>
<dbReference type="PANTHER" id="PTHR30353">
    <property type="entry name" value="INNER MEMBRANE PROTEIN DEDA-RELATED"/>
    <property type="match status" value="1"/>
</dbReference>
<protein>
    <submittedName>
        <fullName evidence="9">Membrane protein</fullName>
    </submittedName>
</protein>
<accession>A0A1L8CWY8</accession>
<feature type="domain" description="VTT" evidence="8">
    <location>
        <begin position="46"/>
        <end position="170"/>
    </location>
</feature>
<dbReference type="InterPro" id="IPR032816">
    <property type="entry name" value="VTT_dom"/>
</dbReference>
<evidence type="ECO:0000313" key="9">
    <source>
        <dbReference type="EMBL" id="GAV23432.1"/>
    </source>
</evidence>
<evidence type="ECO:0000256" key="3">
    <source>
        <dbReference type="ARBA" id="ARBA00022475"/>
    </source>
</evidence>
<dbReference type="InterPro" id="IPR032818">
    <property type="entry name" value="DedA-like"/>
</dbReference>
<evidence type="ECO:0000256" key="5">
    <source>
        <dbReference type="ARBA" id="ARBA00022989"/>
    </source>
</evidence>
<evidence type="ECO:0000256" key="2">
    <source>
        <dbReference type="ARBA" id="ARBA00010792"/>
    </source>
</evidence>
<evidence type="ECO:0000259" key="8">
    <source>
        <dbReference type="Pfam" id="PF09335"/>
    </source>
</evidence>
<keyword evidence="6 7" id="KW-0472">Membrane</keyword>
<sequence length="206" mass="23354">MNLLWDLFFHLDQHLDLLLQRFGFEAYLILFFIIFAETGFVVTPFLPGDSLLFATGALAATGSLNIIILIILFITAAITGNTINYFIARSIGLKILTKNQRIIKKEHLQKTENFYAKYGPITIILARFVPIVRTFAPFVAGIGRMNLAKFWFYNFIGAFSWVVLITLTGYFFGNIPVVKNNFSLVVLGIIFVSLLPAFIGLFKRRN</sequence>
<dbReference type="Proteomes" id="UP000187485">
    <property type="component" value="Unassembled WGS sequence"/>
</dbReference>
<dbReference type="PANTHER" id="PTHR30353:SF0">
    <property type="entry name" value="TRANSMEMBRANE PROTEIN"/>
    <property type="match status" value="1"/>
</dbReference>
<gene>
    <name evidence="9" type="ORF">cpu_19420</name>
</gene>
<name>A0A1L8CWY8_9THEO</name>
<feature type="transmembrane region" description="Helical" evidence="7">
    <location>
        <begin position="150"/>
        <end position="172"/>
    </location>
</feature>
<proteinExistence type="inferred from homology"/>
<dbReference type="RefSeq" id="WP_075859849.1">
    <property type="nucleotide sequence ID" value="NZ_BDJK01000055.1"/>
</dbReference>
<dbReference type="AlphaFoldDB" id="A0A1L8CWY8"/>
<comment type="similarity">
    <text evidence="2 7">Belongs to the DedA family.</text>
</comment>
<dbReference type="STRING" id="870242.cpu_19420"/>